<keyword evidence="4" id="KW-1185">Reference proteome</keyword>
<gene>
    <name evidence="3" type="ORF">CleRT_03540</name>
</gene>
<feature type="domain" description="YhdP central" evidence="2">
    <location>
        <begin position="1"/>
        <end position="855"/>
    </location>
</feature>
<dbReference type="RefSeq" id="WP_053097825.1">
    <property type="nucleotide sequence ID" value="NZ_CP011126.1"/>
</dbReference>
<dbReference type="Proteomes" id="UP000063965">
    <property type="component" value="Chromosome"/>
</dbReference>
<evidence type="ECO:0000256" key="1">
    <source>
        <dbReference type="SAM" id="Phobius"/>
    </source>
</evidence>
<feature type="domain" description="YhdP central" evidence="2">
    <location>
        <begin position="856"/>
        <end position="1185"/>
    </location>
</feature>
<keyword evidence="1" id="KW-0472">Membrane</keyword>
<sequence length="1198" mass="134909">MNFKILVRRCEKWLLMTVASLVILFAVLINIARLTIPILNHKRDFFERWASSVLHQPVHISGIKAIWYGLDPAISFQDVFITDSARQKSLLRIKQLSISIDLFHSLFDWRLLPSHLVLSGAQFDVSETSAGELRVRGIANFSRKHVVADLGDVKNILLWILNQSNVMLKAISINYHTLQGNLIPINNLRVNLINGILHHQIAGVGSLFQEVPTQFRFLITTSSDNMSLYVGTKNVIFKQWLDTYFLQKYFKNLSMMGSGEGDIQLWARFHKGILKSLQSLIAGNNIRLIFNQGHILSLDHISANLYWKPYVNGWGLVGNDIFLRTGEKKWPEHNFGVRVIYENSIPAILFRTNYLRLRDIPPLAEKIGYWLEKFQKLYRKIQPSGEVHRFCLFYFPRKQKLYYHLRTDFSALSFQPWNNLPGGSQLSGSIDINPSRAKLKLQSSSSTINVPGIFKAPLVLKRLNFITQWHRSSLSWDIDVSQAYLGNNDWQWQGWGSLSLPANKLPYISLHGKFKVENINNIKSYLPYRYMSSDLSAWLNKAFVAGKITAGIVDLEGPLKKFPFIHKEGHFDMIADVNSVTLHYHPKWPNIKNIHGTVAFHNDSLNIVADRAEIMGNPLNHLKAAIAHWAKPILVVCGGSVSNLTDGFRFLQATPLLVAKQIKAIIPNRPFRANLNLKIPLIQHVANTNVDGSLFVNNAQLFLKNWGIKLNQVTGNFHFINENFSANHIGAQFLGSSIDFSIATINPGTLSPVLQIEMSGQIPIEVLQKQFNFPILDYLCGSTSYRALLKLRSDNDSVTNSFSLMTNLIGVKSTLPAPYDKLAQDSVFLNAALFFHNNKTSAIKVHYSNPLKAKADTSLNLSSQYKGWSVNIKSPLILGDLSIFSNHRAWRGYFLRFYLPQKMKDNQMKWDPKSLDPKSLPSMDLTINDFRYGKNVLGKLIMQTSKIKTGLNIDNFTATGPLFYIKAVGKWQRKKNQTETQLAGQFVSSNLGTLLKKWGITEALEGGKGRADFSLQWSGSPDQFVAAPLNGDIKINFYQGRVTELIEEAESELGFGRLLNLFSLQSLPKLPINLANFSKKGFAFNLFKGNFSLSKGVARTKDASLVGDIAWIQIKGLIGFLNKNYDFYLEIVPNITSTLPLIVGLAGGPLAGVITWIANQVLAPHVGKAAEVNYHIVGSWNKPVVTLPAPAKTNFQMH</sequence>
<dbReference type="Pfam" id="PF13116">
    <property type="entry name" value="YhdP"/>
    <property type="match status" value="2"/>
</dbReference>
<keyword evidence="1" id="KW-0812">Transmembrane</keyword>
<protein>
    <recommendedName>
        <fullName evidence="2">YhdP central domain-containing protein</fullName>
    </recommendedName>
</protein>
<reference evidence="3 4" key="1">
    <citation type="journal article" date="2015" name="Genome Biol. Evol.">
        <title>Distinctive Genome Reduction Rates Revealed by Genomic Analyses of Two Coxiella-Like Endosymbionts in Ticks.</title>
        <authorList>
            <person name="Gottlieb Y."/>
            <person name="Lalzar I."/>
            <person name="Klasson L."/>
        </authorList>
    </citation>
    <scope>NUCLEOTIDE SEQUENCE [LARGE SCALE GENOMIC DNA]</scope>
    <source>
        <strain evidence="3 4">CRt</strain>
    </source>
</reference>
<organism evidence="3 4">
    <name type="scientific">Candidatus Coxiella mudrowiae</name>
    <dbReference type="NCBI Taxonomy" id="2054173"/>
    <lineage>
        <taxon>Bacteria</taxon>
        <taxon>Pseudomonadati</taxon>
        <taxon>Pseudomonadota</taxon>
        <taxon>Gammaproteobacteria</taxon>
        <taxon>Legionellales</taxon>
        <taxon>Coxiellaceae</taxon>
        <taxon>Coxiella</taxon>
    </lineage>
</organism>
<feature type="transmembrane region" description="Helical" evidence="1">
    <location>
        <begin position="12"/>
        <end position="32"/>
    </location>
</feature>
<dbReference type="EMBL" id="CP011126">
    <property type="protein sequence ID" value="AKQ33319.1"/>
    <property type="molecule type" value="Genomic_DNA"/>
</dbReference>
<proteinExistence type="predicted"/>
<dbReference type="PANTHER" id="PTHR38690">
    <property type="entry name" value="PROTEASE-RELATED"/>
    <property type="match status" value="1"/>
</dbReference>
<evidence type="ECO:0000259" key="2">
    <source>
        <dbReference type="Pfam" id="PF13116"/>
    </source>
</evidence>
<name>A0ABM5UTQ7_9COXI</name>
<dbReference type="PANTHER" id="PTHR38690:SF1">
    <property type="entry name" value="PROTEASE"/>
    <property type="match status" value="1"/>
</dbReference>
<dbReference type="InterPro" id="IPR011836">
    <property type="entry name" value="YhdP"/>
</dbReference>
<evidence type="ECO:0000313" key="4">
    <source>
        <dbReference type="Proteomes" id="UP000063965"/>
    </source>
</evidence>
<keyword evidence="1" id="KW-1133">Transmembrane helix</keyword>
<accession>A0ABM5UTQ7</accession>
<evidence type="ECO:0000313" key="3">
    <source>
        <dbReference type="EMBL" id="AKQ33319.1"/>
    </source>
</evidence>
<dbReference type="InterPro" id="IPR025263">
    <property type="entry name" value="YhdP_central"/>
</dbReference>